<reference evidence="4" key="1">
    <citation type="journal article" date="2013" name="Genome Biol.">
        <title>Draft genome of the mountain pine beetle, Dendroctonus ponderosae Hopkins, a major forest pest.</title>
        <authorList>
            <person name="Keeling C.I."/>
            <person name="Yuen M.M."/>
            <person name="Liao N.Y."/>
            <person name="Docking T.R."/>
            <person name="Chan S.K."/>
            <person name="Taylor G.A."/>
            <person name="Palmquist D.L."/>
            <person name="Jackman S.D."/>
            <person name="Nguyen A."/>
            <person name="Li M."/>
            <person name="Henderson H."/>
            <person name="Janes J.K."/>
            <person name="Zhao Y."/>
            <person name="Pandoh P."/>
            <person name="Moore R."/>
            <person name="Sperling F.A."/>
            <person name="Huber D.P."/>
            <person name="Birol I."/>
            <person name="Jones S.J."/>
            <person name="Bohlmann J."/>
        </authorList>
    </citation>
    <scope>NUCLEOTIDE SEQUENCE</scope>
</reference>
<feature type="compositionally biased region" description="Acidic residues" evidence="1">
    <location>
        <begin position="73"/>
        <end position="82"/>
    </location>
</feature>
<feature type="region of interest" description="Disordered" evidence="1">
    <location>
        <begin position="408"/>
        <end position="431"/>
    </location>
</feature>
<proteinExistence type="predicted"/>
<dbReference type="EnsemblMetazoa" id="XM_019906279.1">
    <property type="protein sequence ID" value="XP_019761838.1"/>
    <property type="gene ID" value="LOC109538862"/>
</dbReference>
<dbReference type="AlphaFoldDB" id="A0AAR5PLC4"/>
<feature type="region of interest" description="Disordered" evidence="1">
    <location>
        <begin position="1"/>
        <end position="93"/>
    </location>
</feature>
<keyword evidence="4" id="KW-1185">Reference proteome</keyword>
<reference evidence="3" key="2">
    <citation type="submission" date="2024-08" db="UniProtKB">
        <authorList>
            <consortium name="EnsemblMetazoa"/>
        </authorList>
    </citation>
    <scope>IDENTIFICATION</scope>
</reference>
<name>A0AAR5PLC4_DENPD</name>
<dbReference type="InterPro" id="IPR029526">
    <property type="entry name" value="PGBD"/>
</dbReference>
<evidence type="ECO:0000313" key="3">
    <source>
        <dbReference type="EnsemblMetazoa" id="XP_019761838.1"/>
    </source>
</evidence>
<organism evidence="3 4">
    <name type="scientific">Dendroctonus ponderosae</name>
    <name type="common">Mountain pine beetle</name>
    <dbReference type="NCBI Taxonomy" id="77166"/>
    <lineage>
        <taxon>Eukaryota</taxon>
        <taxon>Metazoa</taxon>
        <taxon>Ecdysozoa</taxon>
        <taxon>Arthropoda</taxon>
        <taxon>Hexapoda</taxon>
        <taxon>Insecta</taxon>
        <taxon>Pterygota</taxon>
        <taxon>Neoptera</taxon>
        <taxon>Endopterygota</taxon>
        <taxon>Coleoptera</taxon>
        <taxon>Polyphaga</taxon>
        <taxon>Cucujiformia</taxon>
        <taxon>Curculionidae</taxon>
        <taxon>Scolytinae</taxon>
        <taxon>Dendroctonus</taxon>
    </lineage>
</organism>
<protein>
    <recommendedName>
        <fullName evidence="2">PiggyBac transposable element-derived protein domain-containing protein</fullName>
    </recommendedName>
</protein>
<feature type="compositionally biased region" description="Polar residues" evidence="1">
    <location>
        <begin position="40"/>
        <end position="50"/>
    </location>
</feature>
<evidence type="ECO:0000259" key="2">
    <source>
        <dbReference type="Pfam" id="PF13843"/>
    </source>
</evidence>
<evidence type="ECO:0000313" key="4">
    <source>
        <dbReference type="Proteomes" id="UP000019118"/>
    </source>
</evidence>
<dbReference type="Proteomes" id="UP000019118">
    <property type="component" value="Unassembled WGS sequence"/>
</dbReference>
<dbReference type="Pfam" id="PF13843">
    <property type="entry name" value="DDE_Tnp_1_7"/>
    <property type="match status" value="1"/>
</dbReference>
<accession>A0AAR5PLC4</accession>
<dbReference type="PANTHER" id="PTHR46599:SF3">
    <property type="entry name" value="PIGGYBAC TRANSPOSABLE ELEMENT-DERIVED PROTEIN 4"/>
    <property type="match status" value="1"/>
</dbReference>
<feature type="compositionally biased region" description="Basic and acidic residues" evidence="1">
    <location>
        <begin position="83"/>
        <end position="93"/>
    </location>
</feature>
<dbReference type="GeneID" id="109538862"/>
<evidence type="ECO:0000256" key="1">
    <source>
        <dbReference type="SAM" id="MobiDB-lite"/>
    </source>
</evidence>
<sequence>MTNPVPLEQYQGDPGESESSSSESPEPMDQDENTGGGQRQAVSPINSAGSDKSEIFEPDDQPEYFEVWSSDATSEDEEEEELEKSARPKRVDEWSETMSKDRITTLTYNGIPGIQLLDTERKYTVLECFKLFVDDALIKLMVIETNKHARSKFVRYGYHEGFLSGWLDVDFKEMSQFLGLLIFMGFKRFPETSCYWSTERMYRMSVACRIFTQTRFHRILAFWHFGTEGSDTVLAKINPLISRLNTNYRKYKEPDQILYVGRSTVCLRNKYIFEPSLGAVKKGSKILKVIDQDGYTYKTKILKTGAGRREQTMADVLQVLDGFLNQGRLIIFHNLWIGLDLAEKLLSCKCHSIGMIRKNSRGASKELLSRSIQDGDLVGVQNPQGISIMKWQLSGVEYFGISTCHSLETPPQKKPAKSQSESTTNPEESQVPTFLRDIALSESIFDMHEKFNVNTSPVNEQVKWYQRFAYDAIVNTATVNALVLYKALNNETIKMWDFRDKLFRELVDIKQLPSVSSDDEAEEPDLED</sequence>
<dbReference type="PANTHER" id="PTHR46599">
    <property type="entry name" value="PIGGYBAC TRANSPOSABLE ELEMENT-DERIVED PROTEIN 4"/>
    <property type="match status" value="1"/>
</dbReference>
<feature type="domain" description="PiggyBac transposable element-derived protein" evidence="2">
    <location>
        <begin position="127"/>
        <end position="481"/>
    </location>
</feature>
<dbReference type="RefSeq" id="XP_019761838.1">
    <property type="nucleotide sequence ID" value="XM_019906279.2"/>
</dbReference>
<feature type="compositionally biased region" description="Polar residues" evidence="1">
    <location>
        <begin position="417"/>
        <end position="431"/>
    </location>
</feature>